<dbReference type="EMBL" id="UINC01015760">
    <property type="protein sequence ID" value="SVA66129.1"/>
    <property type="molecule type" value="Genomic_DNA"/>
</dbReference>
<organism evidence="1">
    <name type="scientific">marine metagenome</name>
    <dbReference type="NCBI Taxonomy" id="408172"/>
    <lineage>
        <taxon>unclassified sequences</taxon>
        <taxon>metagenomes</taxon>
        <taxon>ecological metagenomes</taxon>
    </lineage>
</organism>
<sequence length="26" mass="3064">MEAKAKLYITIMKQQRQNRGLLMNPS</sequence>
<gene>
    <name evidence="1" type="ORF">METZ01_LOCUS118983</name>
</gene>
<protein>
    <submittedName>
        <fullName evidence="1">Uncharacterized protein</fullName>
    </submittedName>
</protein>
<accession>A0A381XN11</accession>
<name>A0A381XN11_9ZZZZ</name>
<evidence type="ECO:0000313" key="1">
    <source>
        <dbReference type="EMBL" id="SVA66129.1"/>
    </source>
</evidence>
<reference evidence="1" key="1">
    <citation type="submission" date="2018-05" db="EMBL/GenBank/DDBJ databases">
        <authorList>
            <person name="Lanie J.A."/>
            <person name="Ng W.-L."/>
            <person name="Kazmierczak K.M."/>
            <person name="Andrzejewski T.M."/>
            <person name="Davidsen T.M."/>
            <person name="Wayne K.J."/>
            <person name="Tettelin H."/>
            <person name="Glass J.I."/>
            <person name="Rusch D."/>
            <person name="Podicherti R."/>
            <person name="Tsui H.-C.T."/>
            <person name="Winkler M.E."/>
        </authorList>
    </citation>
    <scope>NUCLEOTIDE SEQUENCE</scope>
</reference>
<dbReference type="AlphaFoldDB" id="A0A381XN11"/>
<proteinExistence type="predicted"/>